<dbReference type="PANTHER" id="PTHR45786">
    <property type="entry name" value="DNA BINDING PROTEIN-LIKE"/>
    <property type="match status" value="1"/>
</dbReference>
<feature type="compositionally biased region" description="Basic and acidic residues" evidence="1">
    <location>
        <begin position="210"/>
        <end position="255"/>
    </location>
</feature>
<feature type="region of interest" description="Disordered" evidence="1">
    <location>
        <begin position="1"/>
        <end position="255"/>
    </location>
</feature>
<dbReference type="Proteomes" id="UP000301870">
    <property type="component" value="Chromosome 29"/>
</dbReference>
<feature type="compositionally biased region" description="Basic and acidic residues" evidence="1">
    <location>
        <begin position="164"/>
        <end position="199"/>
    </location>
</feature>
<dbReference type="AlphaFoldDB" id="A0A9J7EM39"/>
<dbReference type="PANTHER" id="PTHR45786:SF74">
    <property type="entry name" value="ATP-DEPENDENT DNA HELICASE"/>
    <property type="match status" value="1"/>
</dbReference>
<gene>
    <name evidence="3" type="primary">LOC111359654</name>
</gene>
<proteinExistence type="predicted"/>
<evidence type="ECO:0000313" key="2">
    <source>
        <dbReference type="Proteomes" id="UP000301870"/>
    </source>
</evidence>
<feature type="compositionally biased region" description="Basic and acidic residues" evidence="1">
    <location>
        <begin position="72"/>
        <end position="107"/>
    </location>
</feature>
<feature type="compositionally biased region" description="Basic and acidic residues" evidence="1">
    <location>
        <begin position="1"/>
        <end position="15"/>
    </location>
</feature>
<keyword evidence="2" id="KW-1185">Reference proteome</keyword>
<sequence length="544" mass="62711">MSQSRGRESSAEHALRLSAQNTRSSQLHERQSSAERSQRLAENRVRNSQTRARESSAERSQRLIAQNTRSSQLHERQSSAERSQRLAENRVRNSQTRARESSAERSQRLIAQNTRSSQLHERQSSAERSQRLAENRVRNSQTRARESSAERSQRLIAQNTRSSQLHERQSSAERSQRLAENRVRNSQTRARESSAERSQRLIAQNTRSSQLHERQSSAERSQRLAENRVRNSQTRARESSAERSQRLIAQRERQHSLTIRTRNRVLAHSNRSAFSYDPQIDYAHQNSIQIGAMNKVCPRCCAKKWNDEANGMCCASGKVILPNITEPPEPIKSLLTNNHTLSAHFFNNARRYNSLFQMTSFGAKEIREGNFMPTFKVEGQVYHLIGSLLPPAGQNPQFLQIYFISEADQLSLRANMAPTLKIDLINELQTVLNSHNIYVRSFKHSIELNNPESLKLIIHSDRTPQTEHQGRYNAPSINEVAVLLVDEDKGPRDIVLHGRDGQLKRVSELHRAYDPLQYPLIYPKYDNLEEKHWRSRLLALLQLY</sequence>
<feature type="compositionally biased region" description="Basic and acidic residues" evidence="1">
    <location>
        <begin position="26"/>
        <end position="61"/>
    </location>
</feature>
<feature type="compositionally biased region" description="Basic and acidic residues" evidence="1">
    <location>
        <begin position="118"/>
        <end position="153"/>
    </location>
</feature>
<dbReference type="OrthoDB" id="1728974at2759"/>
<evidence type="ECO:0000313" key="3">
    <source>
        <dbReference type="RefSeq" id="XP_022831022.1"/>
    </source>
</evidence>
<organism evidence="2 3">
    <name type="scientific">Spodoptera litura</name>
    <name type="common">Asian cotton leafworm</name>
    <dbReference type="NCBI Taxonomy" id="69820"/>
    <lineage>
        <taxon>Eukaryota</taxon>
        <taxon>Metazoa</taxon>
        <taxon>Ecdysozoa</taxon>
        <taxon>Arthropoda</taxon>
        <taxon>Hexapoda</taxon>
        <taxon>Insecta</taxon>
        <taxon>Pterygota</taxon>
        <taxon>Neoptera</taxon>
        <taxon>Endopterygota</taxon>
        <taxon>Lepidoptera</taxon>
        <taxon>Glossata</taxon>
        <taxon>Ditrysia</taxon>
        <taxon>Noctuoidea</taxon>
        <taxon>Noctuidae</taxon>
        <taxon>Amphipyrinae</taxon>
        <taxon>Spodoptera</taxon>
    </lineage>
</organism>
<dbReference type="RefSeq" id="XP_022831022.1">
    <property type="nucleotide sequence ID" value="XM_022975254.1"/>
</dbReference>
<name>A0A9J7EM39_SPOLT</name>
<evidence type="ECO:0000256" key="1">
    <source>
        <dbReference type="SAM" id="MobiDB-lite"/>
    </source>
</evidence>
<reference evidence="3" key="1">
    <citation type="submission" date="2025-08" db="UniProtKB">
        <authorList>
            <consortium name="RefSeq"/>
        </authorList>
    </citation>
    <scope>IDENTIFICATION</scope>
    <source>
        <strain evidence="3">Ishihara</strain>
        <tissue evidence="3">Whole body</tissue>
    </source>
</reference>
<dbReference type="GeneID" id="111359654"/>
<dbReference type="KEGG" id="sliu:111359654"/>
<accession>A0A9J7EM39</accession>
<protein>
    <submittedName>
        <fullName evidence="3">Uncharacterized protein LOC111359654</fullName>
    </submittedName>
</protein>